<evidence type="ECO:0000313" key="3">
    <source>
        <dbReference type="EMBL" id="KEZ86954.1"/>
    </source>
</evidence>
<evidence type="ECO:0000259" key="2">
    <source>
        <dbReference type="Pfam" id="PF13556"/>
    </source>
</evidence>
<name>A0A084JDC0_9FIRM</name>
<dbReference type="InterPro" id="IPR051448">
    <property type="entry name" value="CdaR-like_regulators"/>
</dbReference>
<gene>
    <name evidence="3" type="ORF">IO98_21745</name>
</gene>
<dbReference type="InterPro" id="IPR042070">
    <property type="entry name" value="PucR_C-HTH_sf"/>
</dbReference>
<protein>
    <submittedName>
        <fullName evidence="3">CdaR family transcriptional regulator</fullName>
    </submittedName>
</protein>
<dbReference type="PANTHER" id="PTHR33744:SF15">
    <property type="entry name" value="CARBOHYDRATE DIACID REGULATOR"/>
    <property type="match status" value="1"/>
</dbReference>
<dbReference type="InterPro" id="IPR025736">
    <property type="entry name" value="PucR_C-HTH_dom"/>
</dbReference>
<sequence length="374" mass="43725">MIETELAKKFIEQITQYTEYNINIMNEQGVIIASRDPKRVGTFHEVAYYIVTGSEDIVVTSTEEDYPGVKPGINMVINIDGRREGVVGITGNPGEIKPVALITKMAIEAMLKYEKQQEELRRRRNRKEHFTNLLIHVEYPDPGELRSVAKKLNYSENIVRIPILCKLDDIKPEPFLDMIKNSPRHGTEDISLVLDSSHILIFKTMPDQERKLFADYKYIIAEYLSTALKWLREQEKNCKFYIGTFQGSFTQYYNAYRHCKWLEENADSGSAAFFYDYTGNYVRSIVPMNELQWMFNVYERELSDGFIKTFMEIAGALIKTNYNLVSASKELFVHKNTLLYRYNKVKDTLNINPIESSADRFFMETFYNFLRKEH</sequence>
<dbReference type="OrthoDB" id="212459at2"/>
<comment type="caution">
    <text evidence="3">The sequence shown here is derived from an EMBL/GenBank/DDBJ whole genome shotgun (WGS) entry which is preliminary data.</text>
</comment>
<dbReference type="Gene3D" id="1.10.10.2840">
    <property type="entry name" value="PucR C-terminal helix-turn-helix domain"/>
    <property type="match status" value="1"/>
</dbReference>
<dbReference type="Proteomes" id="UP000028525">
    <property type="component" value="Unassembled WGS sequence"/>
</dbReference>
<evidence type="ECO:0000313" key="4">
    <source>
        <dbReference type="Proteomes" id="UP000028525"/>
    </source>
</evidence>
<dbReference type="PANTHER" id="PTHR33744">
    <property type="entry name" value="CARBOHYDRATE DIACID REGULATOR"/>
    <property type="match status" value="1"/>
</dbReference>
<dbReference type="RefSeq" id="WP_038284409.1">
    <property type="nucleotide sequence ID" value="NZ_JPME01000038.1"/>
</dbReference>
<dbReference type="AlphaFoldDB" id="A0A084JDC0"/>
<feature type="domain" description="Putative sugar diacid recognition" evidence="1">
    <location>
        <begin position="3"/>
        <end position="131"/>
    </location>
</feature>
<dbReference type="STRING" id="29354.IO98_21745"/>
<dbReference type="EMBL" id="JPME01000038">
    <property type="protein sequence ID" value="KEZ86954.1"/>
    <property type="molecule type" value="Genomic_DNA"/>
</dbReference>
<dbReference type="InterPro" id="IPR008599">
    <property type="entry name" value="Diacid_rec"/>
</dbReference>
<keyword evidence="4" id="KW-1185">Reference proteome</keyword>
<feature type="domain" description="PucR C-terminal helix-turn-helix" evidence="2">
    <location>
        <begin position="314"/>
        <end position="353"/>
    </location>
</feature>
<evidence type="ECO:0000259" key="1">
    <source>
        <dbReference type="Pfam" id="PF05651"/>
    </source>
</evidence>
<reference evidence="3 4" key="1">
    <citation type="submission" date="2014-07" db="EMBL/GenBank/DDBJ databases">
        <title>Draft genome of Clostridium celerecrescens 152B isolated from sediments associated with methane hydrate from Krishna Godavari basin.</title>
        <authorList>
            <person name="Honkalas V.S."/>
            <person name="Dabir A.P."/>
            <person name="Arora P."/>
            <person name="Dhakephalkar P.K."/>
        </authorList>
    </citation>
    <scope>NUCLEOTIDE SEQUENCE [LARGE SCALE GENOMIC DNA]</scope>
    <source>
        <strain evidence="3 4">152B</strain>
    </source>
</reference>
<proteinExistence type="predicted"/>
<dbReference type="Pfam" id="PF13556">
    <property type="entry name" value="HTH_30"/>
    <property type="match status" value="1"/>
</dbReference>
<accession>A0A084JDC0</accession>
<dbReference type="Pfam" id="PF05651">
    <property type="entry name" value="Diacid_rec"/>
    <property type="match status" value="1"/>
</dbReference>
<organism evidence="3 4">
    <name type="scientific">Lacrimispora celerecrescens</name>
    <dbReference type="NCBI Taxonomy" id="29354"/>
    <lineage>
        <taxon>Bacteria</taxon>
        <taxon>Bacillati</taxon>
        <taxon>Bacillota</taxon>
        <taxon>Clostridia</taxon>
        <taxon>Lachnospirales</taxon>
        <taxon>Lachnospiraceae</taxon>
        <taxon>Lacrimispora</taxon>
    </lineage>
</organism>